<feature type="compositionally biased region" description="Low complexity" evidence="1">
    <location>
        <begin position="239"/>
        <end position="250"/>
    </location>
</feature>
<dbReference type="Pfam" id="PF13449">
    <property type="entry name" value="Phytase-like"/>
    <property type="match status" value="1"/>
</dbReference>
<evidence type="ECO:0000313" key="5">
    <source>
        <dbReference type="Proteomes" id="UP001165685"/>
    </source>
</evidence>
<protein>
    <submittedName>
        <fullName evidence="4">Esterase-like activity of phytase family protein</fullName>
    </submittedName>
</protein>
<feature type="chain" id="PRO_5046980220" evidence="2">
    <location>
        <begin position="28"/>
        <end position="372"/>
    </location>
</feature>
<name>A0ABT4TQU1_9ACTN</name>
<evidence type="ECO:0000313" key="4">
    <source>
        <dbReference type="EMBL" id="MDA2807053.1"/>
    </source>
</evidence>
<feature type="region of interest" description="Disordered" evidence="1">
    <location>
        <begin position="239"/>
        <end position="258"/>
    </location>
</feature>
<dbReference type="EMBL" id="JAQFWP010000046">
    <property type="protein sequence ID" value="MDA2807053.1"/>
    <property type="molecule type" value="Genomic_DNA"/>
</dbReference>
<dbReference type="RefSeq" id="WP_270679684.1">
    <property type="nucleotide sequence ID" value="NZ_JAQFWP010000046.1"/>
</dbReference>
<comment type="caution">
    <text evidence="4">The sequence shown here is derived from an EMBL/GenBank/DDBJ whole genome shotgun (WGS) entry which is preliminary data.</text>
</comment>
<reference evidence="4" key="1">
    <citation type="submission" date="2023-01" db="EMBL/GenBank/DDBJ databases">
        <title>Draft genome sequence of Nocardiopsis sp. LSu2-4 isolated from halophytes.</title>
        <authorList>
            <person name="Duangmal K."/>
            <person name="Chantavorakit T."/>
        </authorList>
    </citation>
    <scope>NUCLEOTIDE SEQUENCE</scope>
    <source>
        <strain evidence="4">LSu2-4</strain>
    </source>
</reference>
<sequence>MKRYTAAATAATAAAALALCPVSPAHASPAAELLGSAVIEHGTRFQGTPVGGLSGIDRDPRTGDYVLISDDRSDHAPARFYTARIDVDADGVHGVALTGTTTLRDRSGRPYAEQTVDPESVRIDPATGQVWWTTEGDRRVGDGRPVLRHPQVRAAGADGRTRRALHPAHPRLRMSRHETGPRANLTFEGMDLASDGTVVTAMEGPLFQDGPRTSPDEGAPVRITVTDRRGRLLSQHAYPADPASAEPDPAGGHAENGVTSILEDPESPGEFLVLERDYVHGVGNSVRVYRTDLGAAPDVSWVRELPAGPDHRLMADKEPVFDLGGLGPEHVDNVEGMAWGPRLDDGRRTLVLVSDDNFSSGQVTQVVAVALG</sequence>
<evidence type="ECO:0000256" key="1">
    <source>
        <dbReference type="SAM" id="MobiDB-lite"/>
    </source>
</evidence>
<accession>A0ABT4TQU1</accession>
<organism evidence="4 5">
    <name type="scientific">Nocardiopsis suaedae</name>
    <dbReference type="NCBI Taxonomy" id="3018444"/>
    <lineage>
        <taxon>Bacteria</taxon>
        <taxon>Bacillati</taxon>
        <taxon>Actinomycetota</taxon>
        <taxon>Actinomycetes</taxon>
        <taxon>Streptosporangiales</taxon>
        <taxon>Nocardiopsidaceae</taxon>
        <taxon>Nocardiopsis</taxon>
    </lineage>
</organism>
<evidence type="ECO:0000256" key="2">
    <source>
        <dbReference type="SAM" id="SignalP"/>
    </source>
</evidence>
<gene>
    <name evidence="4" type="ORF">O4U47_21290</name>
</gene>
<feature type="domain" description="Phytase-like" evidence="3">
    <location>
        <begin position="48"/>
        <end position="358"/>
    </location>
</feature>
<feature type="signal peptide" evidence="2">
    <location>
        <begin position="1"/>
        <end position="27"/>
    </location>
</feature>
<keyword evidence="5" id="KW-1185">Reference proteome</keyword>
<keyword evidence="2" id="KW-0732">Signal</keyword>
<dbReference type="InterPro" id="IPR027372">
    <property type="entry name" value="Phytase-like_dom"/>
</dbReference>
<evidence type="ECO:0000259" key="3">
    <source>
        <dbReference type="Pfam" id="PF13449"/>
    </source>
</evidence>
<dbReference type="Proteomes" id="UP001165685">
    <property type="component" value="Unassembled WGS sequence"/>
</dbReference>
<proteinExistence type="predicted"/>